<dbReference type="InterPro" id="IPR008948">
    <property type="entry name" value="L-Aspartase-like"/>
</dbReference>
<organism evidence="3">
    <name type="scientific">Campylobacter fetus</name>
    <dbReference type="NCBI Taxonomy" id="196"/>
    <lineage>
        <taxon>Bacteria</taxon>
        <taxon>Pseudomonadati</taxon>
        <taxon>Campylobacterota</taxon>
        <taxon>Epsilonproteobacteria</taxon>
        <taxon>Campylobacterales</taxon>
        <taxon>Campylobacteraceae</taxon>
        <taxon>Campylobacter</taxon>
    </lineage>
</organism>
<dbReference type="GO" id="GO:0016841">
    <property type="term" value="F:ammonia-lyase activity"/>
    <property type="evidence" value="ECO:0007669"/>
    <property type="project" value="UniProtKB-ARBA"/>
</dbReference>
<feature type="signal peptide" evidence="1">
    <location>
        <begin position="1"/>
        <end position="21"/>
    </location>
</feature>
<dbReference type="SUPFAM" id="SSF48557">
    <property type="entry name" value="L-aspartase-like"/>
    <property type="match status" value="1"/>
</dbReference>
<gene>
    <name evidence="3" type="ORF">AAH17_02660</name>
    <name evidence="2" type="ORF">CX802_00815</name>
</gene>
<keyword evidence="3" id="KW-0456">Lyase</keyword>
<sequence>MKSFVILSAVAALALSLSASSVTLDGNSVTSRDIVDIANGAKVGIDQNAFSKVKKAHEILLNAAKDGQKIYGLTVGVGLNKDKNFVDAKGNLDPEVIKASTDFNIGLIHAHCGGVGEDLPLQTVRAILATRLNNMLFAGAGVQEEVVHLYQEFLNQDILPVMPSSGSMGEADITILGHIGLAMLGEGKVYYKGVKMDAGEALQKAGLKKLSPFGKDSLSIVSSNAYSAALANLALEDFKQAFEVSKTVFALSLEALNGNVAPFLPEATSLRPYPSFVSTAKEIREILKGSYLWEQNGERALQDPLSYRDATYLFAALKSSIDELEKLMKIQLNSSDDNPGIYIGKSPKDASFQENKLFTSGGAVVPTSNFEPLLWVVEFEKASIVLAHNSKASSHRTIKLSDDNFTHLSRFLGTDKTIHAFGAMQKPFVSLAGENEFLANPASLDYSPVAGNIEDVATNAPFVVQKFQKQIDNFYHILGMELIHAAQAIDLRKQKDPNLKLSKSTQKLYDEYRKVVEFMNIDRPLSDDFKNSAKFLKNYK</sequence>
<dbReference type="AlphaFoldDB" id="A0A5L8LES7"/>
<proteinExistence type="predicted"/>
<protein>
    <submittedName>
        <fullName evidence="3">Aromatic amino acid lyase</fullName>
    </submittedName>
</protein>
<dbReference type="Gene3D" id="1.10.275.10">
    <property type="entry name" value="Fumarase/aspartase (N-terminal domain)"/>
    <property type="match status" value="1"/>
</dbReference>
<dbReference type="Proteomes" id="UP000535509">
    <property type="component" value="Unassembled WGS sequence"/>
</dbReference>
<reference evidence="3" key="1">
    <citation type="submission" date="2018-05" db="EMBL/GenBank/DDBJ databases">
        <authorList>
            <consortium name="PulseNet: The National Subtyping Network for Foodborne Disease Surveillance"/>
            <person name="Tarr C.L."/>
            <person name="Trees E."/>
            <person name="Katz L.S."/>
            <person name="Carleton-Romer H.A."/>
            <person name="Stroika S."/>
            <person name="Kucerova Z."/>
            <person name="Roache K.F."/>
            <person name="Sabol A.L."/>
            <person name="Besser J."/>
            <person name="Gerner-Smidt P."/>
        </authorList>
    </citation>
    <scope>NUCLEOTIDE SEQUENCE</scope>
    <source>
        <strain evidence="3">2014D-0197</strain>
        <strain evidence="2 4">PNUSAC001503</strain>
    </source>
</reference>
<dbReference type="GeneID" id="61063979"/>
<feature type="chain" id="PRO_5044621722" evidence="1">
    <location>
        <begin position="22"/>
        <end position="540"/>
    </location>
</feature>
<dbReference type="Pfam" id="PF00221">
    <property type="entry name" value="Lyase_aromatic"/>
    <property type="match status" value="1"/>
</dbReference>
<dbReference type="EMBL" id="AACCXK010000003">
    <property type="protein sequence ID" value="EAK0452566.1"/>
    <property type="molecule type" value="Genomic_DNA"/>
</dbReference>
<evidence type="ECO:0000256" key="1">
    <source>
        <dbReference type="SAM" id="SignalP"/>
    </source>
</evidence>
<dbReference type="EMBL" id="AABTCC010000001">
    <property type="protein sequence ID" value="EAI8858390.1"/>
    <property type="molecule type" value="Genomic_DNA"/>
</dbReference>
<name>A0A5L8LES7_CAMFE</name>
<dbReference type="Gene3D" id="1.20.200.10">
    <property type="entry name" value="Fumarase/aspartase (Central domain)"/>
    <property type="match status" value="1"/>
</dbReference>
<evidence type="ECO:0000313" key="2">
    <source>
        <dbReference type="EMBL" id="EAI8858390.1"/>
    </source>
</evidence>
<evidence type="ECO:0000313" key="3">
    <source>
        <dbReference type="EMBL" id="EAK0452566.1"/>
    </source>
</evidence>
<accession>A0A5L8LES7</accession>
<dbReference type="PANTHER" id="PTHR10362">
    <property type="entry name" value="HISTIDINE AMMONIA-LYASE"/>
    <property type="match status" value="1"/>
</dbReference>
<dbReference type="CDD" id="cd00332">
    <property type="entry name" value="PAL-HAL"/>
    <property type="match status" value="1"/>
</dbReference>
<evidence type="ECO:0000313" key="4">
    <source>
        <dbReference type="Proteomes" id="UP000535509"/>
    </source>
</evidence>
<keyword evidence="1" id="KW-0732">Signal</keyword>
<dbReference type="RefSeq" id="WP_002848127.1">
    <property type="nucleotide sequence ID" value="NZ_AACCWR020000028.1"/>
</dbReference>
<dbReference type="InterPro" id="IPR001106">
    <property type="entry name" value="Aromatic_Lyase"/>
</dbReference>
<keyword evidence="4" id="KW-1185">Reference proteome</keyword>
<dbReference type="InterPro" id="IPR024083">
    <property type="entry name" value="Fumarase/histidase_N"/>
</dbReference>
<comment type="caution">
    <text evidence="3">The sequence shown here is derived from an EMBL/GenBank/DDBJ whole genome shotgun (WGS) entry which is preliminary data.</text>
</comment>